<accession>A0A4U1BXU4</accession>
<dbReference type="PANTHER" id="PTHR30224">
    <property type="entry name" value="ELECTRON TRANSPORT PROTEIN"/>
    <property type="match status" value="1"/>
</dbReference>
<dbReference type="InterPro" id="IPR017896">
    <property type="entry name" value="4Fe4S_Fe-S-bd"/>
</dbReference>
<dbReference type="Proteomes" id="UP000305675">
    <property type="component" value="Unassembled WGS sequence"/>
</dbReference>
<dbReference type="SUPFAM" id="SSF54862">
    <property type="entry name" value="4Fe-4S ferredoxins"/>
    <property type="match status" value="1"/>
</dbReference>
<feature type="transmembrane region" description="Helical" evidence="7">
    <location>
        <begin position="362"/>
        <end position="384"/>
    </location>
</feature>
<dbReference type="InterPro" id="IPR017900">
    <property type="entry name" value="4Fe4S_Fe_S_CS"/>
</dbReference>
<keyword evidence="5" id="KW-0411">Iron-sulfur</keyword>
<dbReference type="PANTHER" id="PTHR30224:SF4">
    <property type="entry name" value="ELECTRON TRANSPORT PROTEIN YCCM-RELATED"/>
    <property type="match status" value="1"/>
</dbReference>
<evidence type="ECO:0000259" key="8">
    <source>
        <dbReference type="PROSITE" id="PS51379"/>
    </source>
</evidence>
<evidence type="ECO:0000256" key="5">
    <source>
        <dbReference type="ARBA" id="ARBA00023014"/>
    </source>
</evidence>
<comment type="subcellular location">
    <subcellularLocation>
        <location evidence="1">Cell membrane</location>
    </subcellularLocation>
</comment>
<organism evidence="9 10">
    <name type="scientific">Ferrimonas aestuarii</name>
    <dbReference type="NCBI Taxonomy" id="2569539"/>
    <lineage>
        <taxon>Bacteria</taxon>
        <taxon>Pseudomonadati</taxon>
        <taxon>Pseudomonadota</taxon>
        <taxon>Gammaproteobacteria</taxon>
        <taxon>Alteromonadales</taxon>
        <taxon>Ferrimonadaceae</taxon>
        <taxon>Ferrimonas</taxon>
    </lineage>
</organism>
<feature type="transmembrane region" description="Helical" evidence="7">
    <location>
        <begin position="36"/>
        <end position="62"/>
    </location>
</feature>
<feature type="transmembrane region" description="Helical" evidence="7">
    <location>
        <begin position="146"/>
        <end position="175"/>
    </location>
</feature>
<evidence type="ECO:0000313" key="9">
    <source>
        <dbReference type="EMBL" id="TKB58555.1"/>
    </source>
</evidence>
<dbReference type="GO" id="GO:0046872">
    <property type="term" value="F:metal ion binding"/>
    <property type="evidence" value="ECO:0007669"/>
    <property type="project" value="UniProtKB-KW"/>
</dbReference>
<dbReference type="AlphaFoldDB" id="A0A4U1BXU4"/>
<sequence>MTLVESVSLLLGLIYASSLLYFGGKRWGAALISLMALAAVIVASIWPLLVGTAIAAAVFALVHRRSPQLTQGEGRADEVRDAVSHFFALSLLIVGLQYVVYHALLLNGLGGHLTRPDVVDAFIPIAGGLELKAIVTLNLWDKHHPAAAVMLFTVMVSAIVCKRAFCGWACPLGLLGTQLYRLRKRFIPGDALPPAWLDWPLRMVKYLLFFVLLYLVVFGMPSQALPGYFGGNYHMISDAKMGAFFLSPSLLAGIIIVLVLAMAMWQQQSFCRYLCPYGAGLGLLSFLSPFKIRRSDEHCLKSKGFACDKCTRACPARIEVDNLITVRSDECQACMRCISACPKKEALTLSTRTGISLSAKGVAVILMLMMFAIPLIAAACGYWHSEVTDEMRAYLLPYLHQIGH</sequence>
<evidence type="ECO:0000313" key="10">
    <source>
        <dbReference type="Proteomes" id="UP000305675"/>
    </source>
</evidence>
<evidence type="ECO:0000256" key="3">
    <source>
        <dbReference type="ARBA" id="ARBA00022723"/>
    </source>
</evidence>
<reference evidence="9 10" key="1">
    <citation type="submission" date="2019-04" db="EMBL/GenBank/DDBJ databases">
        <authorList>
            <person name="Hwang J.C."/>
        </authorList>
    </citation>
    <scope>NUCLEOTIDE SEQUENCE [LARGE SCALE GENOMIC DNA]</scope>
    <source>
        <strain evidence="9 10">IMCC35002</strain>
    </source>
</reference>
<keyword evidence="6 7" id="KW-0472">Membrane</keyword>
<dbReference type="InterPro" id="IPR052378">
    <property type="entry name" value="NosR_regulator"/>
</dbReference>
<evidence type="ECO:0000256" key="7">
    <source>
        <dbReference type="SAM" id="Phobius"/>
    </source>
</evidence>
<keyword evidence="2" id="KW-1003">Cell membrane</keyword>
<dbReference type="EMBL" id="SWCJ01000001">
    <property type="protein sequence ID" value="TKB58555.1"/>
    <property type="molecule type" value="Genomic_DNA"/>
</dbReference>
<evidence type="ECO:0000256" key="2">
    <source>
        <dbReference type="ARBA" id="ARBA00022475"/>
    </source>
</evidence>
<gene>
    <name evidence="9" type="ORF">FCL42_02065</name>
</gene>
<keyword evidence="7" id="KW-1133">Transmembrane helix</keyword>
<dbReference type="GO" id="GO:0051536">
    <property type="term" value="F:iron-sulfur cluster binding"/>
    <property type="evidence" value="ECO:0007669"/>
    <property type="project" value="UniProtKB-KW"/>
</dbReference>
<keyword evidence="4" id="KW-0408">Iron</keyword>
<feature type="transmembrane region" description="Helical" evidence="7">
    <location>
        <begin position="6"/>
        <end position="24"/>
    </location>
</feature>
<comment type="caution">
    <text evidence="9">The sequence shown here is derived from an EMBL/GenBank/DDBJ whole genome shotgun (WGS) entry which is preliminary data.</text>
</comment>
<evidence type="ECO:0000256" key="4">
    <source>
        <dbReference type="ARBA" id="ARBA00023004"/>
    </source>
</evidence>
<keyword evidence="3" id="KW-0479">Metal-binding</keyword>
<proteinExistence type="predicted"/>
<dbReference type="PROSITE" id="PS51379">
    <property type="entry name" value="4FE4S_FER_2"/>
    <property type="match status" value="1"/>
</dbReference>
<feature type="transmembrane region" description="Helical" evidence="7">
    <location>
        <begin position="245"/>
        <end position="265"/>
    </location>
</feature>
<dbReference type="Gene3D" id="3.30.70.20">
    <property type="match status" value="1"/>
</dbReference>
<evidence type="ECO:0000256" key="1">
    <source>
        <dbReference type="ARBA" id="ARBA00004236"/>
    </source>
</evidence>
<dbReference type="PROSITE" id="PS00198">
    <property type="entry name" value="4FE4S_FER_1"/>
    <property type="match status" value="1"/>
</dbReference>
<evidence type="ECO:0000256" key="6">
    <source>
        <dbReference type="ARBA" id="ARBA00023136"/>
    </source>
</evidence>
<feature type="transmembrane region" description="Helical" evidence="7">
    <location>
        <begin position="206"/>
        <end position="225"/>
    </location>
</feature>
<keyword evidence="10" id="KW-1185">Reference proteome</keyword>
<keyword evidence="7" id="KW-0812">Transmembrane</keyword>
<feature type="transmembrane region" description="Helical" evidence="7">
    <location>
        <begin position="82"/>
        <end position="106"/>
    </location>
</feature>
<dbReference type="Pfam" id="PF12801">
    <property type="entry name" value="Fer4_5"/>
    <property type="match status" value="2"/>
</dbReference>
<feature type="domain" description="4Fe-4S ferredoxin-type" evidence="8">
    <location>
        <begin position="322"/>
        <end position="352"/>
    </location>
</feature>
<dbReference type="RefSeq" id="WP_136861703.1">
    <property type="nucleotide sequence ID" value="NZ_SWCJ01000001.1"/>
</dbReference>
<dbReference type="GO" id="GO:0005886">
    <property type="term" value="C:plasma membrane"/>
    <property type="evidence" value="ECO:0007669"/>
    <property type="project" value="UniProtKB-SubCell"/>
</dbReference>
<dbReference type="OrthoDB" id="9806398at2"/>
<name>A0A4U1BXU4_9GAMM</name>
<protein>
    <submittedName>
        <fullName evidence="9">4Fe-4S binding protein</fullName>
    </submittedName>
</protein>